<reference evidence="14 15" key="1">
    <citation type="submission" date="2022-01" db="EMBL/GenBank/DDBJ databases">
        <authorList>
            <person name="Xiong W."/>
            <person name="Schranz E."/>
        </authorList>
    </citation>
    <scope>NUCLEOTIDE SEQUENCE [LARGE SCALE GENOMIC DNA]</scope>
</reference>
<dbReference type="InterPro" id="IPR036250">
    <property type="entry name" value="AcylCo_DH-like_C"/>
</dbReference>
<comment type="similarity">
    <text evidence="4">Belongs to the acyl-CoA oxidase family.</text>
</comment>
<dbReference type="Proteomes" id="UP001157418">
    <property type="component" value="Unassembled WGS sequence"/>
</dbReference>
<evidence type="ECO:0000256" key="1">
    <source>
        <dbReference type="ARBA" id="ARBA00001201"/>
    </source>
</evidence>
<dbReference type="PANTHER" id="PTHR10909:SF352">
    <property type="entry name" value="ACYL-COENZYME A OXIDASE-LIKE PROTEIN"/>
    <property type="match status" value="1"/>
</dbReference>
<dbReference type="FunFam" id="1.20.140.10:FF:000010">
    <property type="entry name" value="Acyl-coenzyme A oxidase"/>
    <property type="match status" value="1"/>
</dbReference>
<feature type="domain" description="Acyl-CoA oxidase C-alpha1" evidence="13">
    <location>
        <begin position="74"/>
        <end position="212"/>
    </location>
</feature>
<gene>
    <name evidence="14" type="ORF">LVIROSA_LOCUS4379</name>
</gene>
<proteinExistence type="inferred from homology"/>
<dbReference type="GO" id="GO:0005504">
    <property type="term" value="F:fatty acid binding"/>
    <property type="evidence" value="ECO:0007669"/>
    <property type="project" value="TreeGrafter"/>
</dbReference>
<dbReference type="EMBL" id="CAKMRJ010000002">
    <property type="protein sequence ID" value="CAH1416627.1"/>
    <property type="molecule type" value="Genomic_DNA"/>
</dbReference>
<name>A0AAU9LSP5_9ASTR</name>
<dbReference type="InterPro" id="IPR055060">
    <property type="entry name" value="ACOX_C_alpha1"/>
</dbReference>
<dbReference type="FunFam" id="1.20.140.10:FF:000007">
    <property type="entry name" value="Acyl-coenzyme A oxidase"/>
    <property type="match status" value="1"/>
</dbReference>
<evidence type="ECO:0000256" key="7">
    <source>
        <dbReference type="ARBA" id="ARBA00022827"/>
    </source>
</evidence>
<protein>
    <recommendedName>
        <fullName evidence="5">acyl-CoA oxidase</fullName>
        <ecNumber evidence="5">1.3.3.6</ecNumber>
    </recommendedName>
</protein>
<dbReference type="InterPro" id="IPR002655">
    <property type="entry name" value="Acyl-CoA_oxidase_C"/>
</dbReference>
<dbReference type="GO" id="GO:0071949">
    <property type="term" value="F:FAD binding"/>
    <property type="evidence" value="ECO:0007669"/>
    <property type="project" value="InterPro"/>
</dbReference>
<evidence type="ECO:0000256" key="10">
    <source>
        <dbReference type="ARBA" id="ARBA00023098"/>
    </source>
</evidence>
<evidence type="ECO:0000313" key="14">
    <source>
        <dbReference type="EMBL" id="CAH1416627.1"/>
    </source>
</evidence>
<dbReference type="InterPro" id="IPR012258">
    <property type="entry name" value="Acyl-CoA_oxidase"/>
</dbReference>
<dbReference type="Pfam" id="PF01756">
    <property type="entry name" value="ACOX"/>
    <property type="match status" value="1"/>
</dbReference>
<comment type="catalytic activity">
    <reaction evidence="1">
        <text>a 2,3-saturated acyl-CoA + O2 = a (2E)-enoyl-CoA + H2O2</text>
        <dbReference type="Rhea" id="RHEA:38959"/>
        <dbReference type="ChEBI" id="CHEBI:15379"/>
        <dbReference type="ChEBI" id="CHEBI:16240"/>
        <dbReference type="ChEBI" id="CHEBI:58856"/>
        <dbReference type="ChEBI" id="CHEBI:65111"/>
        <dbReference type="EC" id="1.3.3.6"/>
    </reaction>
</comment>
<evidence type="ECO:0000259" key="13">
    <source>
        <dbReference type="Pfam" id="PF22924"/>
    </source>
</evidence>
<keyword evidence="9" id="KW-0560">Oxidoreductase</keyword>
<evidence type="ECO:0000256" key="11">
    <source>
        <dbReference type="ARBA" id="ARBA00023140"/>
    </source>
</evidence>
<accession>A0AAU9LSP5</accession>
<dbReference type="Gene3D" id="1.20.140.10">
    <property type="entry name" value="Butyryl-CoA Dehydrogenase, subunit A, domain 3"/>
    <property type="match status" value="2"/>
</dbReference>
<dbReference type="EC" id="1.3.3.6" evidence="5"/>
<dbReference type="GO" id="GO:0055088">
    <property type="term" value="P:lipid homeostasis"/>
    <property type="evidence" value="ECO:0007669"/>
    <property type="project" value="TreeGrafter"/>
</dbReference>
<keyword evidence="11" id="KW-0576">Peroxisome</keyword>
<comment type="cofactor">
    <cofactor evidence="2">
        <name>FAD</name>
        <dbReference type="ChEBI" id="CHEBI:57692"/>
    </cofactor>
</comment>
<dbReference type="GO" id="GO:0005777">
    <property type="term" value="C:peroxisome"/>
    <property type="evidence" value="ECO:0007669"/>
    <property type="project" value="UniProtKB-SubCell"/>
</dbReference>
<dbReference type="GO" id="GO:0003997">
    <property type="term" value="F:acyl-CoA oxidase activity"/>
    <property type="evidence" value="ECO:0007669"/>
    <property type="project" value="UniProtKB-EC"/>
</dbReference>
<evidence type="ECO:0000256" key="3">
    <source>
        <dbReference type="ARBA" id="ARBA00004275"/>
    </source>
</evidence>
<keyword evidence="15" id="KW-1185">Reference proteome</keyword>
<comment type="subcellular location">
    <subcellularLocation>
        <location evidence="3">Peroxisome</location>
    </subcellularLocation>
</comment>
<evidence type="ECO:0000256" key="9">
    <source>
        <dbReference type="ARBA" id="ARBA00023002"/>
    </source>
</evidence>
<feature type="domain" description="Acyl-CoA oxidase C-terminal" evidence="12">
    <location>
        <begin position="288"/>
        <end position="383"/>
    </location>
</feature>
<evidence type="ECO:0000313" key="15">
    <source>
        <dbReference type="Proteomes" id="UP001157418"/>
    </source>
</evidence>
<dbReference type="PANTHER" id="PTHR10909">
    <property type="entry name" value="ELECTRON TRANSPORT OXIDOREDUCTASE"/>
    <property type="match status" value="1"/>
</dbReference>
<evidence type="ECO:0000256" key="8">
    <source>
        <dbReference type="ARBA" id="ARBA00022832"/>
    </source>
</evidence>
<dbReference type="SUPFAM" id="SSF47203">
    <property type="entry name" value="Acyl-CoA dehydrogenase C-terminal domain-like"/>
    <property type="match status" value="2"/>
</dbReference>
<keyword evidence="8" id="KW-0276">Fatty acid metabolism</keyword>
<dbReference type="AlphaFoldDB" id="A0AAU9LSP5"/>
<sequence>MGDFLRRDLKVNCGDLLLLKLLVFLIILYRLSLDNLRIPRENLLNSVADVSPDGQYLSAIKDPDQRFGAFMAPLTTSRIPTAVVAMNATKIGLAITIRYSLTRRAFSIRPNEPEVLLLDYPSHQRRLIPLIAKTYAMSFASNYLMIYVKRTPESIKTVHVVSSALKGCREACGGQGIKTENHVGHLKSEYDVQLTFEGDKNVLMQQVSKALLVEILAAKKRNKPIKVLGLEHLNKPTPVILSHLTSSTLRTSQQQIDIFCLRERDLLQRFVTEVSGEGKHIFTVMYQLAEDVGRAFADRLVLQTFVDVEAIVPVGFLKDVLGLMRSMYVMIVMEEDSSFMRYGYLSIDNAAVVRKEVLKLCRKLRPHALALVSSFGIPDAFLGPIAFNWIDANVWSLV</sequence>
<organism evidence="14 15">
    <name type="scientific">Lactuca virosa</name>
    <dbReference type="NCBI Taxonomy" id="75947"/>
    <lineage>
        <taxon>Eukaryota</taxon>
        <taxon>Viridiplantae</taxon>
        <taxon>Streptophyta</taxon>
        <taxon>Embryophyta</taxon>
        <taxon>Tracheophyta</taxon>
        <taxon>Spermatophyta</taxon>
        <taxon>Magnoliopsida</taxon>
        <taxon>eudicotyledons</taxon>
        <taxon>Gunneridae</taxon>
        <taxon>Pentapetalae</taxon>
        <taxon>asterids</taxon>
        <taxon>campanulids</taxon>
        <taxon>Asterales</taxon>
        <taxon>Asteraceae</taxon>
        <taxon>Cichorioideae</taxon>
        <taxon>Cichorieae</taxon>
        <taxon>Lactucinae</taxon>
        <taxon>Lactuca</taxon>
    </lineage>
</organism>
<evidence type="ECO:0000259" key="12">
    <source>
        <dbReference type="Pfam" id="PF01756"/>
    </source>
</evidence>
<keyword evidence="7" id="KW-0274">FAD</keyword>
<evidence type="ECO:0000256" key="5">
    <source>
        <dbReference type="ARBA" id="ARBA00012870"/>
    </source>
</evidence>
<keyword evidence="10" id="KW-0443">Lipid metabolism</keyword>
<evidence type="ECO:0000256" key="2">
    <source>
        <dbReference type="ARBA" id="ARBA00001974"/>
    </source>
</evidence>
<evidence type="ECO:0000256" key="4">
    <source>
        <dbReference type="ARBA" id="ARBA00006288"/>
    </source>
</evidence>
<keyword evidence="6" id="KW-0285">Flavoprotein</keyword>
<dbReference type="GO" id="GO:0033540">
    <property type="term" value="P:fatty acid beta-oxidation using acyl-CoA oxidase"/>
    <property type="evidence" value="ECO:0007669"/>
    <property type="project" value="TreeGrafter"/>
</dbReference>
<evidence type="ECO:0000256" key="6">
    <source>
        <dbReference type="ARBA" id="ARBA00022630"/>
    </source>
</evidence>
<dbReference type="Pfam" id="PF22924">
    <property type="entry name" value="ACOX_C_alpha1"/>
    <property type="match status" value="1"/>
</dbReference>
<comment type="caution">
    <text evidence="14">The sequence shown here is derived from an EMBL/GenBank/DDBJ whole genome shotgun (WGS) entry which is preliminary data.</text>
</comment>